<dbReference type="PROSITE" id="PS51366">
    <property type="entry name" value="MI"/>
    <property type="match status" value="1"/>
</dbReference>
<feature type="region of interest" description="Disordered" evidence="7">
    <location>
        <begin position="565"/>
        <end position="591"/>
    </location>
</feature>
<feature type="domain" description="MI" evidence="8">
    <location>
        <begin position="1433"/>
        <end position="1557"/>
    </location>
</feature>
<evidence type="ECO:0000256" key="6">
    <source>
        <dbReference type="ARBA" id="ARBA00075135"/>
    </source>
</evidence>
<evidence type="ECO:0000313" key="10">
    <source>
        <dbReference type="Proteomes" id="UP001443914"/>
    </source>
</evidence>
<dbReference type="FunFam" id="1.25.40.180:FF:000024">
    <property type="entry name" value="Eukaryotic translation initiation factor 4G"/>
    <property type="match status" value="1"/>
</dbReference>
<evidence type="ECO:0000256" key="1">
    <source>
        <dbReference type="ARBA" id="ARBA00005775"/>
    </source>
</evidence>
<dbReference type="InterPro" id="IPR003890">
    <property type="entry name" value="MIF4G-like_typ-3"/>
</dbReference>
<comment type="similarity">
    <text evidence="1">Belongs to the eukaryotic initiation factor 4G family.</text>
</comment>
<feature type="compositionally biased region" description="Low complexity" evidence="7">
    <location>
        <begin position="71"/>
        <end position="85"/>
    </location>
</feature>
<dbReference type="SMART" id="SM00544">
    <property type="entry name" value="MA3"/>
    <property type="match status" value="1"/>
</dbReference>
<evidence type="ECO:0000256" key="5">
    <source>
        <dbReference type="ARBA" id="ARBA00067320"/>
    </source>
</evidence>
<feature type="region of interest" description="Disordered" evidence="7">
    <location>
        <begin position="772"/>
        <end position="809"/>
    </location>
</feature>
<feature type="compositionally biased region" description="Polar residues" evidence="7">
    <location>
        <begin position="212"/>
        <end position="223"/>
    </location>
</feature>
<keyword evidence="4" id="KW-0648">Protein biosynthesis</keyword>
<feature type="compositionally biased region" description="Polar residues" evidence="7">
    <location>
        <begin position="118"/>
        <end position="145"/>
    </location>
</feature>
<dbReference type="SMART" id="SM00543">
    <property type="entry name" value="MIF4G"/>
    <property type="match status" value="1"/>
</dbReference>
<protein>
    <recommendedName>
        <fullName evidence="5">Eukaryotic translation initiation factor 4G</fullName>
    </recommendedName>
    <alternativeName>
        <fullName evidence="6">Protein synthesis initiation factor 4G</fullName>
    </alternativeName>
</protein>
<accession>A0AAW1NGK5</accession>
<dbReference type="FunFam" id="1.25.40.180:FF:000034">
    <property type="entry name" value="Eukaryotic translation initiation factor 4G"/>
    <property type="match status" value="1"/>
</dbReference>
<dbReference type="Pfam" id="PF02854">
    <property type="entry name" value="MIF4G"/>
    <property type="match status" value="1"/>
</dbReference>
<feature type="compositionally biased region" description="Basic and acidic residues" evidence="7">
    <location>
        <begin position="1115"/>
        <end position="1130"/>
    </location>
</feature>
<organism evidence="9 10">
    <name type="scientific">Saponaria officinalis</name>
    <name type="common">Common soapwort</name>
    <name type="synonym">Lychnis saponaria</name>
    <dbReference type="NCBI Taxonomy" id="3572"/>
    <lineage>
        <taxon>Eukaryota</taxon>
        <taxon>Viridiplantae</taxon>
        <taxon>Streptophyta</taxon>
        <taxon>Embryophyta</taxon>
        <taxon>Tracheophyta</taxon>
        <taxon>Spermatophyta</taxon>
        <taxon>Magnoliopsida</taxon>
        <taxon>eudicotyledons</taxon>
        <taxon>Gunneridae</taxon>
        <taxon>Pentapetalae</taxon>
        <taxon>Caryophyllales</taxon>
        <taxon>Caryophyllaceae</taxon>
        <taxon>Caryophylleae</taxon>
        <taxon>Saponaria</taxon>
    </lineage>
</organism>
<dbReference type="GO" id="GO:0003729">
    <property type="term" value="F:mRNA binding"/>
    <property type="evidence" value="ECO:0007669"/>
    <property type="project" value="TreeGrafter"/>
</dbReference>
<evidence type="ECO:0000256" key="2">
    <source>
        <dbReference type="ARBA" id="ARBA00022540"/>
    </source>
</evidence>
<feature type="compositionally biased region" description="Polar residues" evidence="7">
    <location>
        <begin position="1360"/>
        <end position="1378"/>
    </location>
</feature>
<feature type="region of interest" description="Disordered" evidence="7">
    <location>
        <begin position="480"/>
        <end position="523"/>
    </location>
</feature>
<comment type="caution">
    <text evidence="9">The sequence shown here is derived from an EMBL/GenBank/DDBJ whole genome shotgun (WGS) entry which is preliminary data.</text>
</comment>
<feature type="region of interest" description="Disordered" evidence="7">
    <location>
        <begin position="1355"/>
        <end position="1380"/>
    </location>
</feature>
<dbReference type="Pfam" id="PF02847">
    <property type="entry name" value="MA3"/>
    <property type="match status" value="1"/>
</dbReference>
<feature type="region of interest" description="Disordered" evidence="7">
    <location>
        <begin position="870"/>
        <end position="910"/>
    </location>
</feature>
<dbReference type="GO" id="GO:0016281">
    <property type="term" value="C:eukaryotic translation initiation factor 4F complex"/>
    <property type="evidence" value="ECO:0007669"/>
    <property type="project" value="TreeGrafter"/>
</dbReference>
<dbReference type="InterPro" id="IPR003891">
    <property type="entry name" value="Initiation_fac_eIF4g_MI"/>
</dbReference>
<dbReference type="EMBL" id="JBDFQZ010000001">
    <property type="protein sequence ID" value="KAK9757728.1"/>
    <property type="molecule type" value="Genomic_DNA"/>
</dbReference>
<dbReference type="PANTHER" id="PTHR23253:SF9">
    <property type="entry name" value="EUKARYOTIC TRANSLATION INITIATION FACTOR 4 GAMMA 2"/>
    <property type="match status" value="1"/>
</dbReference>
<sequence>MSQNQLRGDKKEFQYRKTGVVVGAKHNTSSDFQQRPLSGGSGPAPSLSSNAPASRSFKKPNNAQVGQSRGNSVPVNSSSDPNPASGVRPVENGSHVQSTVPGVSHKPAPAAVPKPADASSQKSSQPVPKGPSSQTASMTSDSTLPATPAKGDAGKGFSLQFGSISPGFMNVMQVPARTSSAPPNLDEQQRNQALRTASRAAPANPTPAPKQQLPNSDVSTTEKPTPPQESRKIPVVTSAAPPIQPQKPALLPVGGISMPMQFTQPTGPMQFGGPNTQIPSQGIRPNSHPMPIQMPLPMGNPTQVQQPVFMPGLPHHLMPNQGIIHQGPNFGFNPPLAHQLPHQPRNLGMNMSPQVNQQGGNFGSARKTVKITHPDTHEELKLDDKNGGSPNSRVNHIAHPLSQSYTAARPGSFYQNSYTSASPFIPPQSSVPLTSTSLGPRFNYSGQGAPVMPYVNPAASASLSVNAGAVPVAGRPESSILDLPRSAPHVRPSAHAPPASVQVSIRPPGASAGNSNVSEKGDSVSVSVSAAEAGVCSKELKVNADSSSNKSDVAVVRTTISPDADKETAVDLKPVKSSPEQSGQKGYLQTSSQDYVNLSKVANSESVAAKGTPTSQASKVGVVDVLHSSSAGASASDHGIEDKSTMDHSAREDSHLQTVTKKAETEHSESVTKPEQSAEPKKSDHEAALVEAEIIENARPSSSSGVTSGLSKLSGEPNKTKNNKGKKKRKEMFQKAESLGTNADMYMAYKGPTEHKETVAVDESVHDNNMKEVSGAKQENAVKKTDEPNKSELENWEDVADGSTPKLKSSDNVKRGGFFHDDDGAAVKKYTRDFLLTISEQCTDLPEGFQITPDISEILMHLNNNDSRGYSNTSRINDRSSGPVRHDRRGNGSMDTDRWAKPNPHISGRDPGMDAAYSSNMMGFRPGPGANYGAVRPRGQGPVQHAGGILPGGMMHSMSFQSPHRNTLDGDRWQRATSFNKGLMPSPQTPQPVMHKAEKKYEVGKVSDEEQAKQRRLKAILNKLTPQNFEKLFEQVKEVNIDNVITLNGVISQIFDKALMEPTFCEMYANFCQHLASELPDLSVDNQKITFRRLLLNKCQEEFERGEREEEEVNKDEGETKQSDQEREEKRLQVRRRMLGNIRLIGELYKKRMLTERIMHECIKKLLGNYQNADEENIEALCKLMSTIGEMIDHPKAKEHMDAYFDIMRQLSNDMKLSSRVRFMLKDTIDLRKNRWQQRRKVEGPKKIEEVHRAAAQERLGQGSSRLTRGPSMNSATRRGPPLEYAPKNSMLSPSAGQGGGSGYRGVGTQFRGYGGQDSRGDDKSEFEIRTLSVPLLHRSSGDEPILLGPQGGLGRGMSTRRQPSASLGPTVDNSSSVGDVRREVGGLNGYSSRGDQFPKHVAAGANAYTGNQGSDSNATLKVSSEKVYPEERLREMSMAAIKEYYSAKDVEEAKLCIKELNAPSFYPMVISMWVSDAFERKDMERNVLTKLLVSLTKSREGTFSPQQLIQGFESLLTVFEDTVTDAPRAPEFLGRMFGTLVLEDVLPLQDVCRLIHQGGEEPGRLLEVGLAADVLGSILEIIKTEKGDATLNEIRTSSNLRVEDYLPPEPLKSRKLQMFL</sequence>
<feature type="compositionally biased region" description="Low complexity" evidence="7">
    <location>
        <begin position="701"/>
        <end position="715"/>
    </location>
</feature>
<feature type="compositionally biased region" description="Low complexity" evidence="7">
    <location>
        <begin position="35"/>
        <end position="55"/>
    </location>
</feature>
<feature type="compositionally biased region" description="Low complexity" evidence="7">
    <location>
        <begin position="106"/>
        <end position="116"/>
    </location>
</feature>
<dbReference type="PANTHER" id="PTHR23253">
    <property type="entry name" value="EUKARYOTIC TRANSLATION INITIATION FACTOR 4 GAMMA"/>
    <property type="match status" value="1"/>
</dbReference>
<dbReference type="Proteomes" id="UP001443914">
    <property type="component" value="Unassembled WGS sequence"/>
</dbReference>
<dbReference type="InterPro" id="IPR016024">
    <property type="entry name" value="ARM-type_fold"/>
</dbReference>
<feature type="compositionally biased region" description="Basic and acidic residues" evidence="7">
    <location>
        <begin position="565"/>
        <end position="574"/>
    </location>
</feature>
<feature type="compositionally biased region" description="Polar residues" evidence="7">
    <location>
        <begin position="578"/>
        <end position="591"/>
    </location>
</feature>
<feature type="compositionally biased region" description="Polar residues" evidence="7">
    <location>
        <begin position="59"/>
        <end position="70"/>
    </location>
</feature>
<proteinExistence type="inferred from homology"/>
<feature type="region of interest" description="Disordered" evidence="7">
    <location>
        <begin position="1"/>
        <end position="233"/>
    </location>
</feature>
<gene>
    <name evidence="9" type="ORF">RND81_01G182700</name>
</gene>
<feature type="region of interest" description="Disordered" evidence="7">
    <location>
        <begin position="1258"/>
        <end position="1304"/>
    </location>
</feature>
<evidence type="ECO:0000256" key="4">
    <source>
        <dbReference type="ARBA" id="ARBA00022917"/>
    </source>
</evidence>
<dbReference type="EMBL" id="JBDFQZ010000001">
    <property type="protein sequence ID" value="KAK9757731.1"/>
    <property type="molecule type" value="Genomic_DNA"/>
</dbReference>
<feature type="compositionally biased region" description="Basic and acidic residues" evidence="7">
    <location>
        <begin position="780"/>
        <end position="793"/>
    </location>
</feature>
<feature type="region of interest" description="Disordered" evidence="7">
    <location>
        <begin position="1106"/>
        <end position="1130"/>
    </location>
</feature>
<feature type="compositionally biased region" description="Basic residues" evidence="7">
    <location>
        <begin position="721"/>
        <end position="730"/>
    </location>
</feature>
<evidence type="ECO:0000259" key="8">
    <source>
        <dbReference type="PROSITE" id="PS51366"/>
    </source>
</evidence>
<reference evidence="9 10" key="1">
    <citation type="submission" date="2024-03" db="EMBL/GenBank/DDBJ databases">
        <title>WGS assembly of Saponaria officinalis var. Norfolk2.</title>
        <authorList>
            <person name="Jenkins J."/>
            <person name="Shu S."/>
            <person name="Grimwood J."/>
            <person name="Barry K."/>
            <person name="Goodstein D."/>
            <person name="Schmutz J."/>
            <person name="Leebens-Mack J."/>
            <person name="Osbourn A."/>
        </authorList>
    </citation>
    <scope>NUCLEOTIDE SEQUENCE [LARGE SCALE GENOMIC DNA]</scope>
    <source>
        <strain evidence="10">cv. Norfolk2</strain>
        <strain evidence="9">JIC</strain>
        <tissue evidence="9">Leaf</tissue>
    </source>
</reference>
<keyword evidence="3" id="KW-0810">Translation regulation</keyword>
<dbReference type="SUPFAM" id="SSF48371">
    <property type="entry name" value="ARM repeat"/>
    <property type="match status" value="2"/>
</dbReference>
<keyword evidence="2" id="KW-0396">Initiation factor</keyword>
<dbReference type="Gene3D" id="1.25.40.180">
    <property type="match status" value="2"/>
</dbReference>
<evidence type="ECO:0000256" key="3">
    <source>
        <dbReference type="ARBA" id="ARBA00022845"/>
    </source>
</evidence>
<dbReference type="GO" id="GO:0003743">
    <property type="term" value="F:translation initiation factor activity"/>
    <property type="evidence" value="ECO:0007669"/>
    <property type="project" value="UniProtKB-KW"/>
</dbReference>
<feature type="compositionally biased region" description="Basic and acidic residues" evidence="7">
    <location>
        <begin position="638"/>
        <end position="688"/>
    </location>
</feature>
<name>A0AAW1NGK5_SAPOF</name>
<feature type="region of interest" description="Disordered" evidence="7">
    <location>
        <begin position="629"/>
        <end position="732"/>
    </location>
</feature>
<dbReference type="GO" id="GO:0006417">
    <property type="term" value="P:regulation of translation"/>
    <property type="evidence" value="ECO:0007669"/>
    <property type="project" value="UniProtKB-KW"/>
</dbReference>
<evidence type="ECO:0000313" key="9">
    <source>
        <dbReference type="EMBL" id="KAK9757732.1"/>
    </source>
</evidence>
<keyword evidence="10" id="KW-1185">Reference proteome</keyword>
<feature type="compositionally biased region" description="Polar residues" evidence="7">
    <location>
        <begin position="1262"/>
        <end position="1277"/>
    </location>
</feature>
<dbReference type="EMBL" id="JBDFQZ010000001">
    <property type="protein sequence ID" value="KAK9757732.1"/>
    <property type="molecule type" value="Genomic_DNA"/>
</dbReference>
<evidence type="ECO:0000256" key="7">
    <source>
        <dbReference type="SAM" id="MobiDB-lite"/>
    </source>
</evidence>